<protein>
    <submittedName>
        <fullName evidence="2">PEP-CTERM sorting domain-containing protein</fullName>
    </submittedName>
</protein>
<dbReference type="Pfam" id="PF07589">
    <property type="entry name" value="PEP-CTERM"/>
    <property type="match status" value="1"/>
</dbReference>
<feature type="domain" description="Ice-binding protein C-terminal" evidence="1">
    <location>
        <begin position="248"/>
        <end position="272"/>
    </location>
</feature>
<reference evidence="2 3" key="1">
    <citation type="submission" date="2019-07" db="EMBL/GenBank/DDBJ databases">
        <title>The pathways for chlorine oxyanion respiration interact through the shared metabolite chlorate.</title>
        <authorList>
            <person name="Barnum T.P."/>
            <person name="Cheng Y."/>
            <person name="Hill K.A."/>
            <person name="Lucas L.N."/>
            <person name="Carlson H.K."/>
            <person name="Coates J.D."/>
        </authorList>
    </citation>
    <scope>NUCLEOTIDE SEQUENCE [LARGE SCALE GENOMIC DNA]</scope>
    <source>
        <strain evidence="2 3">SFB-1</strain>
    </source>
</reference>
<name>A0A557SMK1_9RHOO</name>
<dbReference type="NCBIfam" id="TIGR02595">
    <property type="entry name" value="PEP_CTERM"/>
    <property type="match status" value="1"/>
</dbReference>
<dbReference type="AlphaFoldDB" id="A0A557SMK1"/>
<sequence length="274" mass="27681">MTGVAHADIQNANIGATPIASAQSELVFSAWSDTAQTGFTWDVEHSGFLSAVSDAKLLNIIDANPKQTASLTGPASIESKVAGVNGVVFDMKITGFDAFLNATGGANDVKFNLFAGNSVGLDVHLASFGSPLGALSGGIFDDVGNTFVGYVNAVNGKMAGTNATDDAVVTTAADGVAYAGSAAWGNATLYPGLSFNAGLGEAIAVAVLYGNNTVAAEAKAFTLNGDALQASTYLAQDGYHLQIAAVPAVPEPETYAMLLAGLGLVGAIARRRSI</sequence>
<gene>
    <name evidence="2" type="ORF">FHP89_05430</name>
</gene>
<dbReference type="Proteomes" id="UP000318349">
    <property type="component" value="Unassembled WGS sequence"/>
</dbReference>
<dbReference type="InterPro" id="IPR013424">
    <property type="entry name" value="Ice-binding_C"/>
</dbReference>
<evidence type="ECO:0000313" key="2">
    <source>
        <dbReference type="EMBL" id="TVO78655.1"/>
    </source>
</evidence>
<evidence type="ECO:0000259" key="1">
    <source>
        <dbReference type="Pfam" id="PF07589"/>
    </source>
</evidence>
<dbReference type="NCBIfam" id="NF035944">
    <property type="entry name" value="PEPxxWA-CTERM"/>
    <property type="match status" value="1"/>
</dbReference>
<accession>A0A557SMK1</accession>
<proteinExistence type="predicted"/>
<dbReference type="EMBL" id="VMNI01000005">
    <property type="protein sequence ID" value="TVO78655.1"/>
    <property type="molecule type" value="Genomic_DNA"/>
</dbReference>
<organism evidence="2 3">
    <name type="scientific">Denitromonas halophila</name>
    <dbReference type="NCBI Taxonomy" id="1629404"/>
    <lineage>
        <taxon>Bacteria</taxon>
        <taxon>Pseudomonadati</taxon>
        <taxon>Pseudomonadota</taxon>
        <taxon>Betaproteobacteria</taxon>
        <taxon>Rhodocyclales</taxon>
        <taxon>Zoogloeaceae</taxon>
        <taxon>Denitromonas</taxon>
    </lineage>
</organism>
<comment type="caution">
    <text evidence="2">The sequence shown here is derived from an EMBL/GenBank/DDBJ whole genome shotgun (WGS) entry which is preliminary data.</text>
</comment>
<evidence type="ECO:0000313" key="3">
    <source>
        <dbReference type="Proteomes" id="UP000318349"/>
    </source>
</evidence>